<dbReference type="SUPFAM" id="SSF54690">
    <property type="entry name" value="Molybdopterin synthase subunit MoaE"/>
    <property type="match status" value="1"/>
</dbReference>
<dbReference type="HOGENOM" id="CLU_088141_0_0_2"/>
<sequence>MKVISVVGYKKTGKTTLVTRLVEKLSGKGKVGTVKQMCHHRFNPENTDTGKHFDAGAAAVAAITDGELVLVRRNPSLSKALDALADSGMDFAIVEGAKKSSLPKIVLGDLDNIDEVQNIVARLPARADWDIDTLAELVMQQDEWATLGLLIEQVKLDPRIKQAGGIGTFTGIVRQFSEGVETKALHFEKYEKVAEEAMKKICNDLMQREGVLDIRMHHRTGTIKQGEDIVYIVVAAAHRQELFTALTDALEMLKAEVPVWKKELTIEGDFWVHDVEK</sequence>
<feature type="domain" description="Molybdopterin-guanine dinucleotide biosynthesis protein B (MobB)" evidence="1">
    <location>
        <begin position="3"/>
        <end position="107"/>
    </location>
</feature>
<proteinExistence type="predicted"/>
<dbReference type="Proteomes" id="UP000010866">
    <property type="component" value="Chromosome"/>
</dbReference>
<dbReference type="RefSeq" id="WP_015324160.1">
    <property type="nucleotide sequence ID" value="NC_019977.1"/>
</dbReference>
<organism evidence="2 3">
    <name type="scientific">Methanomethylovorans hollandica (strain DSM 15978 / NBRC 107637 / DMS1)</name>
    <dbReference type="NCBI Taxonomy" id="867904"/>
    <lineage>
        <taxon>Archaea</taxon>
        <taxon>Methanobacteriati</taxon>
        <taxon>Methanobacteriota</taxon>
        <taxon>Stenosarchaea group</taxon>
        <taxon>Methanomicrobia</taxon>
        <taxon>Methanosarcinales</taxon>
        <taxon>Methanosarcinaceae</taxon>
        <taxon>Methanomethylovorans</taxon>
    </lineage>
</organism>
<dbReference type="SUPFAM" id="SSF52540">
    <property type="entry name" value="P-loop containing nucleoside triphosphate hydrolases"/>
    <property type="match status" value="1"/>
</dbReference>
<dbReference type="EMBL" id="CP003362">
    <property type="protein sequence ID" value="AGB48992.1"/>
    <property type="molecule type" value="Genomic_DNA"/>
</dbReference>
<dbReference type="AlphaFoldDB" id="L0KU89"/>
<dbReference type="InterPro" id="IPR036563">
    <property type="entry name" value="MoaE_sf"/>
</dbReference>
<accession>L0KU89</accession>
<dbReference type="Pfam" id="PF02391">
    <property type="entry name" value="MoaE"/>
    <property type="match status" value="1"/>
</dbReference>
<dbReference type="STRING" id="867904.Metho_0742"/>
<dbReference type="Gene3D" id="3.40.50.300">
    <property type="entry name" value="P-loop containing nucleotide triphosphate hydrolases"/>
    <property type="match status" value="1"/>
</dbReference>
<dbReference type="Pfam" id="PF03205">
    <property type="entry name" value="MobB"/>
    <property type="match status" value="1"/>
</dbReference>
<gene>
    <name evidence="2" type="ordered locus">Metho_0742</name>
</gene>
<dbReference type="Gene3D" id="3.90.1170.40">
    <property type="entry name" value="Molybdopterin biosynthesis MoaE subunit"/>
    <property type="match status" value="1"/>
</dbReference>
<dbReference type="KEGG" id="mhz:Metho_0742"/>
<dbReference type="GeneID" id="14407955"/>
<dbReference type="InterPro" id="IPR003448">
    <property type="entry name" value="Mopterin_biosynth_MoaE"/>
</dbReference>
<evidence type="ECO:0000313" key="2">
    <source>
        <dbReference type="EMBL" id="AGB48992.1"/>
    </source>
</evidence>
<dbReference type="NCBIfam" id="NF011061">
    <property type="entry name" value="PRK14493.1"/>
    <property type="match status" value="1"/>
</dbReference>
<name>L0KU89_METHD</name>
<dbReference type="CDD" id="cd00756">
    <property type="entry name" value="MoaE"/>
    <property type="match status" value="1"/>
</dbReference>
<dbReference type="NCBIfam" id="TIGR00176">
    <property type="entry name" value="mobB"/>
    <property type="match status" value="1"/>
</dbReference>
<dbReference type="InterPro" id="IPR004435">
    <property type="entry name" value="MobB_dom"/>
</dbReference>
<keyword evidence="3" id="KW-1185">Reference proteome</keyword>
<dbReference type="GO" id="GO:0006777">
    <property type="term" value="P:Mo-molybdopterin cofactor biosynthetic process"/>
    <property type="evidence" value="ECO:0007669"/>
    <property type="project" value="InterPro"/>
</dbReference>
<evidence type="ECO:0000259" key="1">
    <source>
        <dbReference type="Pfam" id="PF03205"/>
    </source>
</evidence>
<protein>
    <submittedName>
        <fullName evidence="2">Molybdopterin-guanine dinucleotide biosynthesis protein MobB</fullName>
    </submittedName>
</protein>
<dbReference type="PANTHER" id="PTHR23404">
    <property type="entry name" value="MOLYBDOPTERIN SYNTHASE RELATED"/>
    <property type="match status" value="1"/>
</dbReference>
<dbReference type="OrthoDB" id="45235at2157"/>
<dbReference type="GO" id="GO:0005525">
    <property type="term" value="F:GTP binding"/>
    <property type="evidence" value="ECO:0007669"/>
    <property type="project" value="InterPro"/>
</dbReference>
<reference evidence="3" key="1">
    <citation type="submission" date="2012-02" db="EMBL/GenBank/DDBJ databases">
        <title>Complete sequence of chromosome of Methanomethylovorans hollandica DSM 15978.</title>
        <authorList>
            <person name="Lucas S."/>
            <person name="Copeland A."/>
            <person name="Lapidus A."/>
            <person name="Glavina del Rio T."/>
            <person name="Dalin E."/>
            <person name="Tice H."/>
            <person name="Bruce D."/>
            <person name="Goodwin L."/>
            <person name="Pitluck S."/>
            <person name="Peters L."/>
            <person name="Mikhailova N."/>
            <person name="Held B."/>
            <person name="Kyrpides N."/>
            <person name="Mavromatis K."/>
            <person name="Ivanova N."/>
            <person name="Brettin T."/>
            <person name="Detter J.C."/>
            <person name="Han C."/>
            <person name="Larimer F."/>
            <person name="Land M."/>
            <person name="Hauser L."/>
            <person name="Markowitz V."/>
            <person name="Cheng J.-F."/>
            <person name="Hugenholtz P."/>
            <person name="Woyke T."/>
            <person name="Wu D."/>
            <person name="Spring S."/>
            <person name="Schroeder M."/>
            <person name="Brambilla E."/>
            <person name="Klenk H.-P."/>
            <person name="Eisen J.A."/>
        </authorList>
    </citation>
    <scope>NUCLEOTIDE SEQUENCE [LARGE SCALE GENOMIC DNA]</scope>
    <source>
        <strain evidence="3">DSM 15978 / NBRC 107637 / DMS1</strain>
    </source>
</reference>
<evidence type="ECO:0000313" key="3">
    <source>
        <dbReference type="Proteomes" id="UP000010866"/>
    </source>
</evidence>
<dbReference type="InterPro" id="IPR027417">
    <property type="entry name" value="P-loop_NTPase"/>
</dbReference>